<dbReference type="AlphaFoldDB" id="A0A5C6UMA5"/>
<feature type="transmembrane region" description="Helical" evidence="1">
    <location>
        <begin position="88"/>
        <end position="109"/>
    </location>
</feature>
<dbReference type="Proteomes" id="UP000321129">
    <property type="component" value="Unassembled WGS sequence"/>
</dbReference>
<gene>
    <name evidence="2" type="ORF">FSZ31_02620</name>
</gene>
<keyword evidence="1" id="KW-1133">Transmembrane helix</keyword>
<keyword evidence="3" id="KW-1185">Reference proteome</keyword>
<proteinExistence type="predicted"/>
<organism evidence="2 3">
    <name type="scientific">Flavisphingopyxis soli</name>
    <dbReference type="NCBI Taxonomy" id="2601267"/>
    <lineage>
        <taxon>Bacteria</taxon>
        <taxon>Pseudomonadati</taxon>
        <taxon>Pseudomonadota</taxon>
        <taxon>Alphaproteobacteria</taxon>
        <taxon>Sphingomonadales</taxon>
        <taxon>Sphingopyxidaceae</taxon>
        <taxon>Flavisphingopyxis</taxon>
    </lineage>
</organism>
<feature type="transmembrane region" description="Helical" evidence="1">
    <location>
        <begin position="17"/>
        <end position="38"/>
    </location>
</feature>
<dbReference type="InterPro" id="IPR025597">
    <property type="entry name" value="DUF4345"/>
</dbReference>
<evidence type="ECO:0000313" key="2">
    <source>
        <dbReference type="EMBL" id="TXC73650.1"/>
    </source>
</evidence>
<name>A0A5C6UMA5_9SPHN</name>
<dbReference type="Pfam" id="PF14248">
    <property type="entry name" value="DUF4345"/>
    <property type="match status" value="1"/>
</dbReference>
<dbReference type="EMBL" id="VOPY01000001">
    <property type="protein sequence ID" value="TXC73650.1"/>
    <property type="molecule type" value="Genomic_DNA"/>
</dbReference>
<dbReference type="OrthoDB" id="7619515at2"/>
<comment type="caution">
    <text evidence="2">The sequence shown here is derived from an EMBL/GenBank/DDBJ whole genome shotgun (WGS) entry which is preliminary data.</text>
</comment>
<feature type="transmembrane region" description="Helical" evidence="1">
    <location>
        <begin position="58"/>
        <end position="76"/>
    </location>
</feature>
<protein>
    <submittedName>
        <fullName evidence="2">DUF4345 domain-containing protein</fullName>
    </submittedName>
</protein>
<feature type="transmembrane region" description="Helical" evidence="1">
    <location>
        <begin position="115"/>
        <end position="137"/>
    </location>
</feature>
<accession>A0A5C6UMA5</accession>
<reference evidence="2 3" key="1">
    <citation type="submission" date="2019-08" db="EMBL/GenBank/DDBJ databases">
        <title>Sphingorhabdus soil sp. nov., isolated from arctic soil.</title>
        <authorList>
            <person name="Liu Y."/>
        </authorList>
    </citation>
    <scope>NUCLEOTIDE SEQUENCE [LARGE SCALE GENOMIC DNA]</scope>
    <source>
        <strain evidence="2 3">D-2Q-5-6</strain>
    </source>
</reference>
<evidence type="ECO:0000256" key="1">
    <source>
        <dbReference type="SAM" id="Phobius"/>
    </source>
</evidence>
<evidence type="ECO:0000313" key="3">
    <source>
        <dbReference type="Proteomes" id="UP000321129"/>
    </source>
</evidence>
<keyword evidence="1" id="KW-0812">Transmembrane</keyword>
<dbReference type="RefSeq" id="WP_147121486.1">
    <property type="nucleotide sequence ID" value="NZ_VOPY01000001.1"/>
</dbReference>
<sequence length="150" mass="15967">MTGDPAPARSPLRERRVLQIIVALACIVPFYAGGSGVVWGADFIHGANIVSQDLDSHFRYLSGLLLGIGVMFASCIPRIETATGRFQTLGIVVIVGGLARAYGMTVMGVPSGGQMFGLAMEIGVVPLLMAWQANFAWRHARAERRAAIAP</sequence>
<keyword evidence="1" id="KW-0472">Membrane</keyword>